<evidence type="ECO:0008006" key="3">
    <source>
        <dbReference type="Google" id="ProtNLM"/>
    </source>
</evidence>
<gene>
    <name evidence="1" type="ORF">ACFFGT_24230</name>
</gene>
<evidence type="ECO:0000313" key="1">
    <source>
        <dbReference type="EMBL" id="MFC0517341.1"/>
    </source>
</evidence>
<sequence>MAGKIGRNIPSYIYRSLLARSGNKCAFPGCTHAVVNADNKFQVQLCHIESVAHEEQRYNPNLTEDQVNSYDNLMYMCLKHHIETNDETIFTVAKMRAMKYDHEANYVENPYNINMSHLVRLQHDSEQYWSKIEEIANDPKSTIAKVKVNTSADYEELSNDIGDTVEHLQELLNLVGEECKKQNWKLFNVDLPENISKISVLTKYMQIKYLEAYVLATPQDMAAKSKLDKMRETLLKLDRN</sequence>
<comment type="caution">
    <text evidence="1">The sequence shown here is derived from an EMBL/GenBank/DDBJ whole genome shotgun (WGS) entry which is preliminary data.</text>
</comment>
<organism evidence="1 2">
    <name type="scientific">Mucilaginibacter angelicae</name>
    <dbReference type="NCBI Taxonomy" id="869718"/>
    <lineage>
        <taxon>Bacteria</taxon>
        <taxon>Pseudomonadati</taxon>
        <taxon>Bacteroidota</taxon>
        <taxon>Sphingobacteriia</taxon>
        <taxon>Sphingobacteriales</taxon>
        <taxon>Sphingobacteriaceae</taxon>
        <taxon>Mucilaginibacter</taxon>
    </lineage>
</organism>
<keyword evidence="2" id="KW-1185">Reference proteome</keyword>
<proteinExistence type="predicted"/>
<accession>A0ABV6LD12</accession>
<evidence type="ECO:0000313" key="2">
    <source>
        <dbReference type="Proteomes" id="UP001589828"/>
    </source>
</evidence>
<protein>
    <recommendedName>
        <fullName evidence="3">HNH endonuclease</fullName>
    </recommendedName>
</protein>
<reference evidence="1 2" key="1">
    <citation type="submission" date="2024-09" db="EMBL/GenBank/DDBJ databases">
        <authorList>
            <person name="Sun Q."/>
            <person name="Mori K."/>
        </authorList>
    </citation>
    <scope>NUCLEOTIDE SEQUENCE [LARGE SCALE GENOMIC DNA]</scope>
    <source>
        <strain evidence="1 2">NCAIM B.02415</strain>
    </source>
</reference>
<name>A0ABV6LD12_9SPHI</name>
<dbReference type="Proteomes" id="UP001589828">
    <property type="component" value="Unassembled WGS sequence"/>
</dbReference>
<dbReference type="RefSeq" id="WP_377025096.1">
    <property type="nucleotide sequence ID" value="NZ_JBHLTS010000073.1"/>
</dbReference>
<dbReference type="EMBL" id="JBHLTS010000073">
    <property type="protein sequence ID" value="MFC0517341.1"/>
    <property type="molecule type" value="Genomic_DNA"/>
</dbReference>